<reference evidence="2" key="1">
    <citation type="journal article" date="2023" name="Mol. Phylogenet. Evol.">
        <title>Genome-scale phylogeny and comparative genomics of the fungal order Sordariales.</title>
        <authorList>
            <person name="Hensen N."/>
            <person name="Bonometti L."/>
            <person name="Westerberg I."/>
            <person name="Brannstrom I.O."/>
            <person name="Guillou S."/>
            <person name="Cros-Aarteil S."/>
            <person name="Calhoun S."/>
            <person name="Haridas S."/>
            <person name="Kuo A."/>
            <person name="Mondo S."/>
            <person name="Pangilinan J."/>
            <person name="Riley R."/>
            <person name="LaButti K."/>
            <person name="Andreopoulos B."/>
            <person name="Lipzen A."/>
            <person name="Chen C."/>
            <person name="Yan M."/>
            <person name="Daum C."/>
            <person name="Ng V."/>
            <person name="Clum A."/>
            <person name="Steindorff A."/>
            <person name="Ohm R.A."/>
            <person name="Martin F."/>
            <person name="Silar P."/>
            <person name="Natvig D.O."/>
            <person name="Lalanne C."/>
            <person name="Gautier V."/>
            <person name="Ament-Velasquez S.L."/>
            <person name="Kruys A."/>
            <person name="Hutchinson M.I."/>
            <person name="Powell A.J."/>
            <person name="Barry K."/>
            <person name="Miller A.N."/>
            <person name="Grigoriev I.V."/>
            <person name="Debuchy R."/>
            <person name="Gladieux P."/>
            <person name="Hiltunen Thoren M."/>
            <person name="Johannesson H."/>
        </authorList>
    </citation>
    <scope>NUCLEOTIDE SEQUENCE</scope>
    <source>
        <strain evidence="2">CBS 958.72</strain>
    </source>
</reference>
<accession>A0AAE0JTC1</accession>
<organism evidence="2 3">
    <name type="scientific">Lasiosphaeria ovina</name>
    <dbReference type="NCBI Taxonomy" id="92902"/>
    <lineage>
        <taxon>Eukaryota</taxon>
        <taxon>Fungi</taxon>
        <taxon>Dikarya</taxon>
        <taxon>Ascomycota</taxon>
        <taxon>Pezizomycotina</taxon>
        <taxon>Sordariomycetes</taxon>
        <taxon>Sordariomycetidae</taxon>
        <taxon>Sordariales</taxon>
        <taxon>Lasiosphaeriaceae</taxon>
        <taxon>Lasiosphaeria</taxon>
    </lineage>
</organism>
<sequence length="132" mass="14092">MQPRLVLTTLGALYASTLAAVVQERVPLIGSFGVSEQDGCPAGEKLIVQFAEGDGCGDCRTFYTGIVYKSIEAYTINRYCTLTVFQTPNCSDPGIQSGVGCWSPEGGIAGYKHACPYWPPPPESYVPGCNTD</sequence>
<evidence type="ECO:0000256" key="1">
    <source>
        <dbReference type="SAM" id="SignalP"/>
    </source>
</evidence>
<evidence type="ECO:0000313" key="2">
    <source>
        <dbReference type="EMBL" id="KAK3361368.1"/>
    </source>
</evidence>
<feature type="chain" id="PRO_5042221715" evidence="1">
    <location>
        <begin position="20"/>
        <end position="132"/>
    </location>
</feature>
<evidence type="ECO:0000313" key="3">
    <source>
        <dbReference type="Proteomes" id="UP001287356"/>
    </source>
</evidence>
<dbReference type="AlphaFoldDB" id="A0AAE0JTC1"/>
<comment type="caution">
    <text evidence="2">The sequence shown here is derived from an EMBL/GenBank/DDBJ whole genome shotgun (WGS) entry which is preliminary data.</text>
</comment>
<name>A0AAE0JTC1_9PEZI</name>
<proteinExistence type="predicted"/>
<dbReference type="Proteomes" id="UP001287356">
    <property type="component" value="Unassembled WGS sequence"/>
</dbReference>
<protein>
    <submittedName>
        <fullName evidence="2">Uncharacterized protein</fullName>
    </submittedName>
</protein>
<keyword evidence="1" id="KW-0732">Signal</keyword>
<feature type="signal peptide" evidence="1">
    <location>
        <begin position="1"/>
        <end position="19"/>
    </location>
</feature>
<dbReference type="EMBL" id="JAULSN010000011">
    <property type="protein sequence ID" value="KAK3361368.1"/>
    <property type="molecule type" value="Genomic_DNA"/>
</dbReference>
<gene>
    <name evidence="2" type="ORF">B0T24DRAFT_671093</name>
</gene>
<reference evidence="2" key="2">
    <citation type="submission" date="2023-06" db="EMBL/GenBank/DDBJ databases">
        <authorList>
            <consortium name="Lawrence Berkeley National Laboratory"/>
            <person name="Haridas S."/>
            <person name="Hensen N."/>
            <person name="Bonometti L."/>
            <person name="Westerberg I."/>
            <person name="Brannstrom I.O."/>
            <person name="Guillou S."/>
            <person name="Cros-Aarteil S."/>
            <person name="Calhoun S."/>
            <person name="Kuo A."/>
            <person name="Mondo S."/>
            <person name="Pangilinan J."/>
            <person name="Riley R."/>
            <person name="Labutti K."/>
            <person name="Andreopoulos B."/>
            <person name="Lipzen A."/>
            <person name="Chen C."/>
            <person name="Yanf M."/>
            <person name="Daum C."/>
            <person name="Ng V."/>
            <person name="Clum A."/>
            <person name="Steindorff A."/>
            <person name="Ohm R."/>
            <person name="Martin F."/>
            <person name="Silar P."/>
            <person name="Natvig D."/>
            <person name="Lalanne C."/>
            <person name="Gautier V."/>
            <person name="Ament-Velasquez S.L."/>
            <person name="Kruys A."/>
            <person name="Hutchinson M.I."/>
            <person name="Powell A.J."/>
            <person name="Barry K."/>
            <person name="Miller A.N."/>
            <person name="Grigoriev I.V."/>
            <person name="Debuchy R."/>
            <person name="Gladieux P."/>
            <person name="Thoren M.H."/>
            <person name="Johannesson H."/>
        </authorList>
    </citation>
    <scope>NUCLEOTIDE SEQUENCE</scope>
    <source>
        <strain evidence="2">CBS 958.72</strain>
    </source>
</reference>
<keyword evidence="3" id="KW-1185">Reference proteome</keyword>